<dbReference type="Proteomes" id="UP000765509">
    <property type="component" value="Unassembled WGS sequence"/>
</dbReference>
<proteinExistence type="predicted"/>
<feature type="region of interest" description="Disordered" evidence="1">
    <location>
        <begin position="69"/>
        <end position="88"/>
    </location>
</feature>
<protein>
    <submittedName>
        <fullName evidence="2">Uncharacterized protein</fullName>
    </submittedName>
</protein>
<dbReference type="EMBL" id="AVOT02076327">
    <property type="protein sequence ID" value="MBW0564788.1"/>
    <property type="molecule type" value="Genomic_DNA"/>
</dbReference>
<name>A0A9Q3JK91_9BASI</name>
<gene>
    <name evidence="2" type="ORF">O181_104503</name>
</gene>
<accession>A0A9Q3JK91</accession>
<reference evidence="2" key="1">
    <citation type="submission" date="2021-03" db="EMBL/GenBank/DDBJ databases">
        <title>Draft genome sequence of rust myrtle Austropuccinia psidii MF-1, a brazilian biotype.</title>
        <authorList>
            <person name="Quecine M.C."/>
            <person name="Pachon D.M.R."/>
            <person name="Bonatelli M.L."/>
            <person name="Correr F.H."/>
            <person name="Franceschini L.M."/>
            <person name="Leite T.F."/>
            <person name="Margarido G.R.A."/>
            <person name="Almeida C.A."/>
            <person name="Ferrarezi J.A."/>
            <person name="Labate C.A."/>
        </authorList>
    </citation>
    <scope>NUCLEOTIDE SEQUENCE</scope>
    <source>
        <strain evidence="2">MF-1</strain>
    </source>
</reference>
<keyword evidence="3" id="KW-1185">Reference proteome</keyword>
<comment type="caution">
    <text evidence="2">The sequence shown here is derived from an EMBL/GenBank/DDBJ whole genome shotgun (WGS) entry which is preliminary data.</text>
</comment>
<feature type="region of interest" description="Disordered" evidence="1">
    <location>
        <begin position="21"/>
        <end position="44"/>
    </location>
</feature>
<feature type="compositionally biased region" description="Polar residues" evidence="1">
    <location>
        <begin position="28"/>
        <end position="44"/>
    </location>
</feature>
<sequence length="88" mass="9673">MVKRRRRILWKRKGIDSTEGVLAPVGESQHTGGPTLAQSNQPVSNKSEQSLLAIMRQITQIMTNLQVASSSEASRLPAFKNPSMEAPE</sequence>
<organism evidence="2 3">
    <name type="scientific">Austropuccinia psidii MF-1</name>
    <dbReference type="NCBI Taxonomy" id="1389203"/>
    <lineage>
        <taxon>Eukaryota</taxon>
        <taxon>Fungi</taxon>
        <taxon>Dikarya</taxon>
        <taxon>Basidiomycota</taxon>
        <taxon>Pucciniomycotina</taxon>
        <taxon>Pucciniomycetes</taxon>
        <taxon>Pucciniales</taxon>
        <taxon>Sphaerophragmiaceae</taxon>
        <taxon>Austropuccinia</taxon>
    </lineage>
</organism>
<evidence type="ECO:0000313" key="2">
    <source>
        <dbReference type="EMBL" id="MBW0564788.1"/>
    </source>
</evidence>
<evidence type="ECO:0000313" key="3">
    <source>
        <dbReference type="Proteomes" id="UP000765509"/>
    </source>
</evidence>
<dbReference type="AlphaFoldDB" id="A0A9Q3JK91"/>
<evidence type="ECO:0000256" key="1">
    <source>
        <dbReference type="SAM" id="MobiDB-lite"/>
    </source>
</evidence>